<dbReference type="EMBL" id="WMEO01000011">
    <property type="protein sequence ID" value="MYL16735.1"/>
    <property type="molecule type" value="Genomic_DNA"/>
</dbReference>
<comment type="caution">
    <text evidence="4">The sequence shown here is derived from an EMBL/GenBank/DDBJ whole genome shotgun (WGS) entry which is preliminary data.</text>
</comment>
<dbReference type="Gene3D" id="2.40.50.140">
    <property type="entry name" value="Nucleic acid-binding proteins"/>
    <property type="match status" value="3"/>
</dbReference>
<dbReference type="InterPro" id="IPR012340">
    <property type="entry name" value="NA-bd_OB-fold"/>
</dbReference>
<proteinExistence type="predicted"/>
<dbReference type="GO" id="GO:0003677">
    <property type="term" value="F:DNA binding"/>
    <property type="evidence" value="ECO:0007669"/>
    <property type="project" value="UniProtKB-KW"/>
</dbReference>
<dbReference type="InterPro" id="IPR051231">
    <property type="entry name" value="SOSS-B"/>
</dbReference>
<feature type="domain" description="OB" evidence="3">
    <location>
        <begin position="188"/>
        <end position="263"/>
    </location>
</feature>
<evidence type="ECO:0000259" key="3">
    <source>
        <dbReference type="Pfam" id="PF01336"/>
    </source>
</evidence>
<dbReference type="PANTHER" id="PTHR13356">
    <property type="entry name" value="OB FOLD NUCLEIC ACID BINDING PROTEIN-RELATED"/>
    <property type="match status" value="1"/>
</dbReference>
<dbReference type="GO" id="GO:0010212">
    <property type="term" value="P:response to ionizing radiation"/>
    <property type="evidence" value="ECO:0007669"/>
    <property type="project" value="TreeGrafter"/>
</dbReference>
<sequence>MRDLADHGGTSMGAIEEVYEDLDTDVEFEEFEAAVEDKVEQMGGLADEETAAMLIAHELRDEEADTIADIEPGMNDVKFLGKVTAIGEVRTFERDDEEAEEGRVCNVDVADASGSVRVALWDDMAAAAEEELEVGQVLRVMGRPKEGYSGLEVSADKVEPDEDAEVDVQVLDTYRVEDLTLGASDVDLVGQVLDTDSIRTFDRDDGSEGRVANLTVGDETGRVRVTLWDGKADLAEEFEAGQVVEVGDGYVRERDGDLELHVGDRGTVERVDEDVEYVPETTDIADLEIGETVDVGGGVIETDPVRTFDRDDGSEGQVRNVRIKDETGEIRVALWGDKADREIELADRVVFTDVEIQDGWQDDLEASANWRSTVTVLDEGSDAAAGVADGAAGSDGSGGNRAGGDGGDRGADETGLGAFAEDGQKAAAEAVAGESGEDGGGSASGGAAAATAERSSEGVEFTGTVVQTGDPVVLDDGQRTKTVDTDASLRLGEEVTVRGPERDGTIDADDVF</sequence>
<organism evidence="4 5">
    <name type="scientific">Halorubrum distributum</name>
    <dbReference type="NCBI Taxonomy" id="29283"/>
    <lineage>
        <taxon>Archaea</taxon>
        <taxon>Methanobacteriati</taxon>
        <taxon>Methanobacteriota</taxon>
        <taxon>Stenosarchaea group</taxon>
        <taxon>Halobacteria</taxon>
        <taxon>Halobacteriales</taxon>
        <taxon>Haloferacaceae</taxon>
        <taxon>Halorubrum</taxon>
        <taxon>Halorubrum distributum group</taxon>
    </lineage>
</organism>
<protein>
    <submittedName>
        <fullName evidence="4">Single-stranded DNA binding protein</fullName>
    </submittedName>
</protein>
<feature type="region of interest" description="Disordered" evidence="2">
    <location>
        <begin position="430"/>
        <end position="464"/>
    </location>
</feature>
<evidence type="ECO:0000313" key="5">
    <source>
        <dbReference type="Proteomes" id="UP000460194"/>
    </source>
</evidence>
<dbReference type="Proteomes" id="UP000460194">
    <property type="component" value="Unassembled WGS sequence"/>
</dbReference>
<gene>
    <name evidence="4" type="ORF">GLW36_08745</name>
</gene>
<evidence type="ECO:0000313" key="4">
    <source>
        <dbReference type="EMBL" id="MYL16735.1"/>
    </source>
</evidence>
<evidence type="ECO:0000256" key="1">
    <source>
        <dbReference type="ARBA" id="ARBA00023125"/>
    </source>
</evidence>
<dbReference type="Pfam" id="PF01336">
    <property type="entry name" value="tRNA_anti-codon"/>
    <property type="match status" value="2"/>
</dbReference>
<feature type="compositionally biased region" description="Gly residues" evidence="2">
    <location>
        <begin position="393"/>
        <end position="405"/>
    </location>
</feature>
<reference evidence="4 5" key="1">
    <citation type="submission" date="2019-11" db="EMBL/GenBank/DDBJ databases">
        <title>Genome sequences of 17 halophilic strains isolated from different environments.</title>
        <authorList>
            <person name="Furrow R.E."/>
        </authorList>
    </citation>
    <scope>NUCLEOTIDE SEQUENCE [LARGE SCALE GENOMIC DNA]</scope>
    <source>
        <strain evidence="4 5">22517_05_Cabo</strain>
    </source>
</reference>
<dbReference type="AlphaFoldDB" id="A0A6B1INQ7"/>
<dbReference type="GO" id="GO:0000724">
    <property type="term" value="P:double-strand break repair via homologous recombination"/>
    <property type="evidence" value="ECO:0007669"/>
    <property type="project" value="TreeGrafter"/>
</dbReference>
<dbReference type="PANTHER" id="PTHR13356:SF10">
    <property type="entry name" value="REPLICATION FACTOR-A PROTEIN 1"/>
    <property type="match status" value="1"/>
</dbReference>
<dbReference type="NCBIfam" id="NF005551">
    <property type="entry name" value="PRK07211.1"/>
    <property type="match status" value="1"/>
</dbReference>
<dbReference type="CDD" id="cd04491">
    <property type="entry name" value="SoSSB_OBF"/>
    <property type="match status" value="2"/>
</dbReference>
<feature type="region of interest" description="Disordered" evidence="2">
    <location>
        <begin position="386"/>
        <end position="416"/>
    </location>
</feature>
<name>A0A6B1INQ7_9EURY</name>
<keyword evidence="1" id="KW-0238">DNA-binding</keyword>
<accession>A0A6B1INQ7</accession>
<feature type="domain" description="OB" evidence="3">
    <location>
        <begin position="83"/>
        <end position="160"/>
    </location>
</feature>
<dbReference type="SUPFAM" id="SSF50249">
    <property type="entry name" value="Nucleic acid-binding proteins"/>
    <property type="match status" value="3"/>
</dbReference>
<dbReference type="InterPro" id="IPR004365">
    <property type="entry name" value="NA-bd_OB_tRNA"/>
</dbReference>
<evidence type="ECO:0000256" key="2">
    <source>
        <dbReference type="SAM" id="MobiDB-lite"/>
    </source>
</evidence>